<dbReference type="InterPro" id="IPR000092">
    <property type="entry name" value="Polyprenyl_synt"/>
</dbReference>
<gene>
    <name evidence="8" type="ORF">BI198_06830</name>
</gene>
<dbReference type="GO" id="GO:0005737">
    <property type="term" value="C:cytoplasm"/>
    <property type="evidence" value="ECO:0007669"/>
    <property type="project" value="UniProtKB-ARBA"/>
</dbReference>
<dbReference type="PANTHER" id="PTHR43281">
    <property type="entry name" value="FARNESYL DIPHOSPHATE SYNTHASE"/>
    <property type="match status" value="1"/>
</dbReference>
<dbReference type="PANTHER" id="PTHR43281:SF1">
    <property type="entry name" value="FARNESYL DIPHOSPHATE SYNTHASE"/>
    <property type="match status" value="1"/>
</dbReference>
<dbReference type="InterPro" id="IPR008949">
    <property type="entry name" value="Isoprenoid_synthase_dom_sf"/>
</dbReference>
<dbReference type="GO" id="GO:0016114">
    <property type="term" value="P:terpenoid biosynthetic process"/>
    <property type="evidence" value="ECO:0007669"/>
    <property type="project" value="UniProtKB-ARBA"/>
</dbReference>
<evidence type="ECO:0000256" key="5">
    <source>
        <dbReference type="ARBA" id="ARBA00022842"/>
    </source>
</evidence>
<dbReference type="Proteomes" id="UP000242258">
    <property type="component" value="Unassembled WGS sequence"/>
</dbReference>
<proteinExistence type="inferred from homology"/>
<keyword evidence="3 7" id="KW-0808">Transferase</keyword>
<dbReference type="EMBL" id="MKEK01000001">
    <property type="protein sequence ID" value="OEY69315.1"/>
    <property type="molecule type" value="Genomic_DNA"/>
</dbReference>
<dbReference type="InterPro" id="IPR053378">
    <property type="entry name" value="Prenyl_diphosphate_synthase"/>
</dbReference>
<organism evidence="8 9">
    <name type="scientific">Rheinheimera salexigens</name>
    <dbReference type="NCBI Taxonomy" id="1628148"/>
    <lineage>
        <taxon>Bacteria</taxon>
        <taxon>Pseudomonadati</taxon>
        <taxon>Pseudomonadota</taxon>
        <taxon>Gammaproteobacteria</taxon>
        <taxon>Chromatiales</taxon>
        <taxon>Chromatiaceae</taxon>
        <taxon>Rheinheimera</taxon>
    </lineage>
</organism>
<evidence type="ECO:0000256" key="4">
    <source>
        <dbReference type="ARBA" id="ARBA00022723"/>
    </source>
</evidence>
<dbReference type="PROSITE" id="PS00444">
    <property type="entry name" value="POLYPRENYL_SYNTHASE_2"/>
    <property type="match status" value="1"/>
</dbReference>
<evidence type="ECO:0000256" key="6">
    <source>
        <dbReference type="ARBA" id="ARBA00023229"/>
    </source>
</evidence>
<dbReference type="CDD" id="cd00685">
    <property type="entry name" value="Trans_IPPS_HT"/>
    <property type="match status" value="1"/>
</dbReference>
<dbReference type="GO" id="GO:0004659">
    <property type="term" value="F:prenyltransferase activity"/>
    <property type="evidence" value="ECO:0007669"/>
    <property type="project" value="InterPro"/>
</dbReference>
<dbReference type="PROSITE" id="PS00723">
    <property type="entry name" value="POLYPRENYL_SYNTHASE_1"/>
    <property type="match status" value="1"/>
</dbReference>
<keyword evidence="6" id="KW-0414">Isoprene biosynthesis</keyword>
<dbReference type="STRING" id="1628148.BI198_06830"/>
<evidence type="ECO:0000313" key="9">
    <source>
        <dbReference type="Proteomes" id="UP000242258"/>
    </source>
</evidence>
<name>A0A1E7Q560_9GAMM</name>
<dbReference type="Gene3D" id="1.10.600.10">
    <property type="entry name" value="Farnesyl Diphosphate Synthase"/>
    <property type="match status" value="1"/>
</dbReference>
<dbReference type="NCBIfam" id="NF045485">
    <property type="entry name" value="FPPsyn"/>
    <property type="match status" value="1"/>
</dbReference>
<evidence type="ECO:0000256" key="3">
    <source>
        <dbReference type="ARBA" id="ARBA00022679"/>
    </source>
</evidence>
<dbReference type="NCBIfam" id="NF007877">
    <property type="entry name" value="PRK10581.1"/>
    <property type="match status" value="1"/>
</dbReference>
<reference evidence="9" key="1">
    <citation type="submission" date="2016-09" db="EMBL/GenBank/DDBJ databases">
        <authorList>
            <person name="Wan X."/>
            <person name="Hou S."/>
        </authorList>
    </citation>
    <scope>NUCLEOTIDE SEQUENCE [LARGE SCALE GENOMIC DNA]</scope>
    <source>
        <strain evidence="9">KH87</strain>
    </source>
</reference>
<comment type="caution">
    <text evidence="8">The sequence shown here is derived from an EMBL/GenBank/DDBJ whole genome shotgun (WGS) entry which is preliminary data.</text>
</comment>
<evidence type="ECO:0000313" key="8">
    <source>
        <dbReference type="EMBL" id="OEY69315.1"/>
    </source>
</evidence>
<evidence type="ECO:0000256" key="7">
    <source>
        <dbReference type="RuleBase" id="RU004466"/>
    </source>
</evidence>
<dbReference type="GO" id="GO:0008654">
    <property type="term" value="P:phospholipid biosynthetic process"/>
    <property type="evidence" value="ECO:0007669"/>
    <property type="project" value="UniProtKB-ARBA"/>
</dbReference>
<protein>
    <submittedName>
        <fullName evidence="8">Geranyl transferase</fullName>
    </submittedName>
</protein>
<evidence type="ECO:0000256" key="1">
    <source>
        <dbReference type="ARBA" id="ARBA00001946"/>
    </source>
</evidence>
<dbReference type="OrthoDB" id="9805316at2"/>
<dbReference type="FunFam" id="1.10.600.10:FF:000001">
    <property type="entry name" value="Geranylgeranyl diphosphate synthase"/>
    <property type="match status" value="1"/>
</dbReference>
<comment type="similarity">
    <text evidence="2 7">Belongs to the FPP/GGPP synthase family.</text>
</comment>
<dbReference type="SUPFAM" id="SSF48576">
    <property type="entry name" value="Terpenoid synthases"/>
    <property type="match status" value="1"/>
</dbReference>
<dbReference type="SFLD" id="SFLDG01017">
    <property type="entry name" value="Polyprenyl_Transferase_Like"/>
    <property type="match status" value="1"/>
</dbReference>
<keyword evidence="4" id="KW-0479">Metal-binding</keyword>
<dbReference type="SFLD" id="SFLDS00005">
    <property type="entry name" value="Isoprenoid_Synthase_Type_I"/>
    <property type="match status" value="1"/>
</dbReference>
<keyword evidence="9" id="KW-1185">Reference proteome</keyword>
<sequence length="302" mass="33591">MPLQESKVSTKNLALYQQRVERHLQQFLQQYPETEPKLLQAMSYSLLMGGKRIRPFLIYSCGTLLGASLEDLDGPAAAIEALHSYSLIHDDLPAMDNDDMRRGKPTCHKAFDEATAILAGDALQTMAFEVLSQHPYQQVDAKNIVAMLQHFSRASGYSGMCGGQAIDIMQTNQPTTVSQLERMHRLKTGALIETTVRLAWHCSPKQDPTELDSLLRFASALGLAFQVQDDILDIESDSQTLGKPQGSDSLANKATYPMLLGLPQAKAKAQQLYQDALNALASLPYNTDELRQFAQYIVDRRF</sequence>
<evidence type="ECO:0000256" key="2">
    <source>
        <dbReference type="ARBA" id="ARBA00006706"/>
    </source>
</evidence>
<dbReference type="GO" id="GO:0046872">
    <property type="term" value="F:metal ion binding"/>
    <property type="evidence" value="ECO:0007669"/>
    <property type="project" value="UniProtKB-KW"/>
</dbReference>
<dbReference type="AlphaFoldDB" id="A0A1E7Q560"/>
<dbReference type="InterPro" id="IPR033749">
    <property type="entry name" value="Polyprenyl_synt_CS"/>
</dbReference>
<comment type="cofactor">
    <cofactor evidence="1">
        <name>Mg(2+)</name>
        <dbReference type="ChEBI" id="CHEBI:18420"/>
    </cofactor>
</comment>
<dbReference type="Pfam" id="PF00348">
    <property type="entry name" value="polyprenyl_synt"/>
    <property type="match status" value="1"/>
</dbReference>
<keyword evidence="5" id="KW-0460">Magnesium</keyword>
<accession>A0A1E7Q560</accession>